<dbReference type="InterPro" id="IPR026369">
    <property type="entry name" value="CxxC_20_CxxC"/>
</dbReference>
<dbReference type="RefSeq" id="WP_390306160.1">
    <property type="nucleotide sequence ID" value="NZ_JBHRRZ010000016.1"/>
</dbReference>
<keyword evidence="1" id="KW-1133">Transmembrane helix</keyword>
<evidence type="ECO:0000313" key="3">
    <source>
        <dbReference type="Proteomes" id="UP001595387"/>
    </source>
</evidence>
<keyword evidence="1" id="KW-0472">Membrane</keyword>
<feature type="transmembrane region" description="Helical" evidence="1">
    <location>
        <begin position="68"/>
        <end position="88"/>
    </location>
</feature>
<dbReference type="NCBIfam" id="TIGR04104">
    <property type="entry name" value="cxxc_20_cxxc"/>
    <property type="match status" value="1"/>
</dbReference>
<protein>
    <submittedName>
        <fullName evidence="2">TIGR04104 family putative zinc finger protein</fullName>
    </submittedName>
</protein>
<gene>
    <name evidence="2" type="ORF">ACFODW_10600</name>
</gene>
<accession>A0ABV7A7N7</accession>
<organism evidence="2 3">
    <name type="scientific">Virgibacillus sediminis</name>
    <dbReference type="NCBI Taxonomy" id="202260"/>
    <lineage>
        <taxon>Bacteria</taxon>
        <taxon>Bacillati</taxon>
        <taxon>Bacillota</taxon>
        <taxon>Bacilli</taxon>
        <taxon>Bacillales</taxon>
        <taxon>Bacillaceae</taxon>
        <taxon>Virgibacillus</taxon>
    </lineage>
</organism>
<dbReference type="EMBL" id="JBHRRZ010000016">
    <property type="protein sequence ID" value="MFC2948785.1"/>
    <property type="molecule type" value="Genomic_DNA"/>
</dbReference>
<proteinExistence type="predicted"/>
<keyword evidence="3" id="KW-1185">Reference proteome</keyword>
<name>A0ABV7A7N7_9BACI</name>
<evidence type="ECO:0000313" key="2">
    <source>
        <dbReference type="EMBL" id="MFC2948785.1"/>
    </source>
</evidence>
<comment type="caution">
    <text evidence="2">The sequence shown here is derived from an EMBL/GenBank/DDBJ whole genome shotgun (WGS) entry which is preliminary data.</text>
</comment>
<sequence>MPECAHCGSVWEYLEAVKHSFRTKMVCPSCGADNYHTISGCKKAAIFPVFMIPFSYFIYMNIDVSLPKVMVSTAGIGAACLFLLPFTVELSKEKSHLW</sequence>
<evidence type="ECO:0000256" key="1">
    <source>
        <dbReference type="SAM" id="Phobius"/>
    </source>
</evidence>
<feature type="transmembrane region" description="Helical" evidence="1">
    <location>
        <begin position="44"/>
        <end position="62"/>
    </location>
</feature>
<dbReference type="Proteomes" id="UP001595387">
    <property type="component" value="Unassembled WGS sequence"/>
</dbReference>
<keyword evidence="1" id="KW-0812">Transmembrane</keyword>
<reference evidence="3" key="1">
    <citation type="journal article" date="2019" name="Int. J. Syst. Evol. Microbiol.">
        <title>The Global Catalogue of Microorganisms (GCM) 10K type strain sequencing project: providing services to taxonomists for standard genome sequencing and annotation.</title>
        <authorList>
            <consortium name="The Broad Institute Genomics Platform"/>
            <consortium name="The Broad Institute Genome Sequencing Center for Infectious Disease"/>
            <person name="Wu L."/>
            <person name="Ma J."/>
        </authorList>
    </citation>
    <scope>NUCLEOTIDE SEQUENCE [LARGE SCALE GENOMIC DNA]</scope>
    <source>
        <strain evidence="3">KCTC 13193</strain>
    </source>
</reference>